<evidence type="ECO:0000259" key="4">
    <source>
        <dbReference type="SMART" id="SM00062"/>
    </source>
</evidence>
<dbReference type="InterPro" id="IPR015168">
    <property type="entry name" value="SsuA/THI5"/>
</dbReference>
<comment type="subcellular location">
    <subcellularLocation>
        <location evidence="1">Periplasm</location>
    </subcellularLocation>
</comment>
<evidence type="ECO:0000256" key="3">
    <source>
        <dbReference type="ARBA" id="ARBA00022729"/>
    </source>
</evidence>
<dbReference type="RefSeq" id="WP_134744311.1">
    <property type="nucleotide sequence ID" value="NZ_JBFNFZ010000085.1"/>
</dbReference>
<keyword evidence="3" id="KW-0732">Signal</keyword>
<reference evidence="5 6" key="1">
    <citation type="submission" date="2019-01" db="EMBL/GenBank/DDBJ databases">
        <title>Draft Genome Sequences of Helcococcus ovis Strains Isolated from the Uterus and Vagina of Dairy Cows with Metritis.</title>
        <authorList>
            <person name="Cunha F."/>
            <person name="Jeon S.J."/>
            <person name="Kutzer P."/>
            <person name="Galvao K.N."/>
        </authorList>
    </citation>
    <scope>NUCLEOTIDE SEQUENCE [LARGE SCALE GENOMIC DNA]</scope>
    <source>
        <strain evidence="5 6">KG-37</strain>
    </source>
</reference>
<sequence length="342" mass="38310">MKKKILIIIFVLTFVLISGCNYNIQKNGWPKKIKIGTIRVANDKTVADKLNIFKNIFSKKGIDVELIFFDSGTSANIAFSSGAIDFAEMGYTNSVVALSRGIDVELIWIHDVLGENEALVAQKGRNINNIKDLRGKKIATPFASTSHLSLVKALELNGISKHDVTLLDMNTVDIVAAWKRGDIDAAYSWEPTLSDLKKTGNVLITSKDLAKKGITTVNIDLVNKNFSKKYPELVYDYILALSKAGSIYKTNPEKAIKAASESLRITESEAKSQMNGSMWLTRRELLSNDYFGTSKKPGNFVNVFYDTGRFLHDERKIKKVPSIEEIKKFINPIYIERSLEME</sequence>
<dbReference type="PROSITE" id="PS51257">
    <property type="entry name" value="PROKAR_LIPOPROTEIN"/>
    <property type="match status" value="1"/>
</dbReference>
<dbReference type="InterPro" id="IPR001638">
    <property type="entry name" value="Solute-binding_3/MltF_N"/>
</dbReference>
<name>A0A4R9C0L9_9FIRM</name>
<evidence type="ECO:0000313" key="6">
    <source>
        <dbReference type="Proteomes" id="UP000297454"/>
    </source>
</evidence>
<dbReference type="SUPFAM" id="SSF53850">
    <property type="entry name" value="Periplasmic binding protein-like II"/>
    <property type="match status" value="1"/>
</dbReference>
<comment type="caution">
    <text evidence="5">The sequence shown here is derived from an EMBL/GenBank/DDBJ whole genome shotgun (WGS) entry which is preliminary data.</text>
</comment>
<keyword evidence="6" id="KW-1185">Reference proteome</keyword>
<comment type="similarity">
    <text evidence="2">Belongs to the bacterial solute-binding protein SsuA/TauA family.</text>
</comment>
<dbReference type="Pfam" id="PF09084">
    <property type="entry name" value="NMT1"/>
    <property type="match status" value="1"/>
</dbReference>
<gene>
    <name evidence="5" type="ORF">EQF91_05955</name>
</gene>
<accession>A0A4R9C0L9</accession>
<dbReference type="Proteomes" id="UP000297454">
    <property type="component" value="Unassembled WGS sequence"/>
</dbReference>
<evidence type="ECO:0000256" key="1">
    <source>
        <dbReference type="ARBA" id="ARBA00004418"/>
    </source>
</evidence>
<protein>
    <submittedName>
        <fullName evidence="5">Taurine ABC transporter substrate-binding protein</fullName>
    </submittedName>
</protein>
<evidence type="ECO:0000256" key="2">
    <source>
        <dbReference type="ARBA" id="ARBA00010742"/>
    </source>
</evidence>
<organism evidence="5 6">
    <name type="scientific">Helcococcus ovis</name>
    <dbReference type="NCBI Taxonomy" id="72026"/>
    <lineage>
        <taxon>Bacteria</taxon>
        <taxon>Bacillati</taxon>
        <taxon>Bacillota</taxon>
        <taxon>Tissierellia</taxon>
        <taxon>Tissierellales</taxon>
        <taxon>Peptoniphilaceae</taxon>
        <taxon>Helcococcus</taxon>
    </lineage>
</organism>
<dbReference type="GO" id="GO:0042918">
    <property type="term" value="P:alkanesulfonate transmembrane transport"/>
    <property type="evidence" value="ECO:0007669"/>
    <property type="project" value="TreeGrafter"/>
</dbReference>
<dbReference type="SMART" id="SM00062">
    <property type="entry name" value="PBPb"/>
    <property type="match status" value="1"/>
</dbReference>
<evidence type="ECO:0000313" key="5">
    <source>
        <dbReference type="EMBL" id="TFF65393.1"/>
    </source>
</evidence>
<dbReference type="PANTHER" id="PTHR30024">
    <property type="entry name" value="ALIPHATIC SULFONATES-BINDING PROTEIN-RELATED"/>
    <property type="match status" value="1"/>
</dbReference>
<feature type="domain" description="Solute-binding protein family 3/N-terminal" evidence="4">
    <location>
        <begin position="32"/>
        <end position="254"/>
    </location>
</feature>
<dbReference type="GO" id="GO:0042597">
    <property type="term" value="C:periplasmic space"/>
    <property type="evidence" value="ECO:0007669"/>
    <property type="project" value="UniProtKB-SubCell"/>
</dbReference>
<dbReference type="Gene3D" id="3.40.190.10">
    <property type="entry name" value="Periplasmic binding protein-like II"/>
    <property type="match status" value="2"/>
</dbReference>
<proteinExistence type="inferred from homology"/>
<dbReference type="AlphaFoldDB" id="A0A4R9C0L9"/>
<dbReference type="EMBL" id="SCFR01000020">
    <property type="protein sequence ID" value="TFF65393.1"/>
    <property type="molecule type" value="Genomic_DNA"/>
</dbReference>
<dbReference type="PANTHER" id="PTHR30024:SF47">
    <property type="entry name" value="TAURINE-BINDING PERIPLASMIC PROTEIN"/>
    <property type="match status" value="1"/>
</dbReference>